<keyword evidence="5" id="KW-1185">Reference proteome</keyword>
<evidence type="ECO:0000259" key="3">
    <source>
        <dbReference type="Pfam" id="PF19904"/>
    </source>
</evidence>
<keyword evidence="1" id="KW-0472">Membrane</keyword>
<feature type="signal peptide" evidence="2">
    <location>
        <begin position="1"/>
        <end position="25"/>
    </location>
</feature>
<reference evidence="5" key="1">
    <citation type="journal article" date="2019" name="Int. J. Syst. Evol. Microbiol.">
        <title>The Global Catalogue of Microorganisms (GCM) 10K type strain sequencing project: providing services to taxonomists for standard genome sequencing and annotation.</title>
        <authorList>
            <consortium name="The Broad Institute Genomics Platform"/>
            <consortium name="The Broad Institute Genome Sequencing Center for Infectious Disease"/>
            <person name="Wu L."/>
            <person name="Ma J."/>
        </authorList>
    </citation>
    <scope>NUCLEOTIDE SEQUENCE [LARGE SCALE GENOMIC DNA]</scope>
    <source>
        <strain evidence="5">CGMCC 1.12966</strain>
    </source>
</reference>
<sequence length="541" mass="62787">MFFVKKRLLTHTLILLFSLPILGTAKDPTIDSLLHVLDQAIKDRSVYTKQKEDQIDSLKNLISKTMSATERLRLQNDLISAYQSFKCDSALVYIQRNIDLAASVNNHHLLLESKLKSVFVLAMSGLFTQSQDMLDSISYNSLPTHLKIFYCWSIIRYNENLIKYTANDEYTTFYKEENYRYRDTLIHLLGKGSDMYKKEKSFQLLAKGSFAEAADIQSQLFANERPGTHGYAMSAMALSIVYEELGNDRLKEYYLLLAAITDVKLAVKENEALLELAIYLKNHGDTDRAYTYINVALEDANFFNSRFRNAVIARSQPLIQATYLHKIAQQSENLRQFAIGLSILVFGLMLTLYFLYKQIKKVSEARQHLKVANEQLTLVNIHLDEANLIREHYLGHYINQCGIYLDKLDEFRKSVQRKIKAGQIEDLQRMNISSRAQQRDAEELYASFDRSFFQMYPNFLKEFNTLLRPGEQYHLEKNRLSTELRIFALMRLGISDVNQIALFLKYSIQTIYNYKSKVKNKVLPEIENFEEKVKQIGAINK</sequence>
<accession>A0ABQ3HVJ3</accession>
<proteinExistence type="predicted"/>
<feature type="transmembrane region" description="Helical" evidence="1">
    <location>
        <begin position="337"/>
        <end position="356"/>
    </location>
</feature>
<keyword evidence="2" id="KW-0732">Signal</keyword>
<comment type="caution">
    <text evidence="4">The sequence shown here is derived from an EMBL/GenBank/DDBJ whole genome shotgun (WGS) entry which is preliminary data.</text>
</comment>
<evidence type="ECO:0000313" key="5">
    <source>
        <dbReference type="Proteomes" id="UP000620550"/>
    </source>
</evidence>
<gene>
    <name evidence="4" type="ORF">GCM10017764_18720</name>
</gene>
<dbReference type="EMBL" id="BNAF01000006">
    <property type="protein sequence ID" value="GHE35677.1"/>
    <property type="molecule type" value="Genomic_DNA"/>
</dbReference>
<dbReference type="Pfam" id="PF19904">
    <property type="entry name" value="DUF6377"/>
    <property type="match status" value="1"/>
</dbReference>
<evidence type="ECO:0000313" key="4">
    <source>
        <dbReference type="EMBL" id="GHE35677.1"/>
    </source>
</evidence>
<feature type="chain" id="PRO_5047124585" description="DUF6377 domain-containing protein" evidence="2">
    <location>
        <begin position="26"/>
        <end position="541"/>
    </location>
</feature>
<keyword evidence="1" id="KW-0812">Transmembrane</keyword>
<keyword evidence="1" id="KW-1133">Transmembrane helix</keyword>
<evidence type="ECO:0000256" key="1">
    <source>
        <dbReference type="SAM" id="Phobius"/>
    </source>
</evidence>
<feature type="domain" description="DUF6377" evidence="3">
    <location>
        <begin position="262"/>
        <end position="501"/>
    </location>
</feature>
<dbReference type="InterPro" id="IPR045957">
    <property type="entry name" value="DUF6377"/>
</dbReference>
<dbReference type="Proteomes" id="UP000620550">
    <property type="component" value="Unassembled WGS sequence"/>
</dbReference>
<organism evidence="4 5">
    <name type="scientific">Sphingobacterium griseoflavum</name>
    <dbReference type="NCBI Taxonomy" id="1474952"/>
    <lineage>
        <taxon>Bacteria</taxon>
        <taxon>Pseudomonadati</taxon>
        <taxon>Bacteroidota</taxon>
        <taxon>Sphingobacteriia</taxon>
        <taxon>Sphingobacteriales</taxon>
        <taxon>Sphingobacteriaceae</taxon>
        <taxon>Sphingobacterium</taxon>
    </lineage>
</organism>
<protein>
    <recommendedName>
        <fullName evidence="3">DUF6377 domain-containing protein</fullName>
    </recommendedName>
</protein>
<evidence type="ECO:0000256" key="2">
    <source>
        <dbReference type="SAM" id="SignalP"/>
    </source>
</evidence>
<name>A0ABQ3HVJ3_9SPHI</name>